<dbReference type="EMBL" id="DF849791">
    <property type="protein sequence ID" value="GAT58932.1"/>
    <property type="molecule type" value="Genomic_DNA"/>
</dbReference>
<name>A0ABQ0M6Q8_MYCCL</name>
<evidence type="ECO:0000313" key="3">
    <source>
        <dbReference type="Proteomes" id="UP000815677"/>
    </source>
</evidence>
<reference evidence="2" key="1">
    <citation type="submission" date="2014-09" db="EMBL/GenBank/DDBJ databases">
        <title>Genome sequence of the luminous mushroom Mycena chlorophos for searching fungal bioluminescence genes.</title>
        <authorList>
            <person name="Tanaka Y."/>
            <person name="Kasuga D."/>
            <person name="Oba Y."/>
            <person name="Hase S."/>
            <person name="Sato K."/>
            <person name="Oba Y."/>
            <person name="Sakakibara Y."/>
        </authorList>
    </citation>
    <scope>NUCLEOTIDE SEQUENCE</scope>
</reference>
<proteinExistence type="predicted"/>
<organism evidence="2 3">
    <name type="scientific">Mycena chlorophos</name>
    <name type="common">Agaric fungus</name>
    <name type="synonym">Agaricus chlorophos</name>
    <dbReference type="NCBI Taxonomy" id="658473"/>
    <lineage>
        <taxon>Eukaryota</taxon>
        <taxon>Fungi</taxon>
        <taxon>Dikarya</taxon>
        <taxon>Basidiomycota</taxon>
        <taxon>Agaricomycotina</taxon>
        <taxon>Agaricomycetes</taxon>
        <taxon>Agaricomycetidae</taxon>
        <taxon>Agaricales</taxon>
        <taxon>Marasmiineae</taxon>
        <taxon>Mycenaceae</taxon>
        <taxon>Mycena</taxon>
    </lineage>
</organism>
<feature type="region of interest" description="Disordered" evidence="1">
    <location>
        <begin position="45"/>
        <end position="137"/>
    </location>
</feature>
<feature type="compositionally biased region" description="Basic and acidic residues" evidence="1">
    <location>
        <begin position="122"/>
        <end position="137"/>
    </location>
</feature>
<gene>
    <name evidence="2" type="ORF">MCHLO_15306</name>
</gene>
<dbReference type="Proteomes" id="UP000815677">
    <property type="component" value="Unassembled WGS sequence"/>
</dbReference>
<protein>
    <submittedName>
        <fullName evidence="2">Uncharacterized protein</fullName>
    </submittedName>
</protein>
<evidence type="ECO:0000313" key="2">
    <source>
        <dbReference type="EMBL" id="GAT58932.1"/>
    </source>
</evidence>
<accession>A0ABQ0M6Q8</accession>
<feature type="compositionally biased region" description="Polar residues" evidence="1">
    <location>
        <begin position="86"/>
        <end position="98"/>
    </location>
</feature>
<keyword evidence="3" id="KW-1185">Reference proteome</keyword>
<sequence>MSSTRPWILSGCAGVVEAPQSRLAARRSQESHKGPGLCDVIAQSIPSLDAQHHRQHHVPTYPPRITQETNPHPAKTNDPADLQGPGSEQTGGLASNPNEAVFHARDPHVPSAQIMASLEQPLSKEELAKRKEELNRK</sequence>
<evidence type="ECO:0000256" key="1">
    <source>
        <dbReference type="SAM" id="MobiDB-lite"/>
    </source>
</evidence>